<dbReference type="GO" id="GO:0052699">
    <property type="term" value="P:ergothioneine biosynthetic process"/>
    <property type="evidence" value="ECO:0007669"/>
    <property type="project" value="InterPro"/>
</dbReference>
<dbReference type="InterPro" id="IPR051043">
    <property type="entry name" value="Sulfatase_Mod_Factor_Kinase"/>
</dbReference>
<proteinExistence type="predicted"/>
<dbReference type="InterPro" id="IPR042095">
    <property type="entry name" value="SUMF_sf"/>
</dbReference>
<dbReference type="InterPro" id="IPR017806">
    <property type="entry name" value="EgtB"/>
</dbReference>
<evidence type="ECO:0000256" key="1">
    <source>
        <dbReference type="ARBA" id="ARBA00023002"/>
    </source>
</evidence>
<reference evidence="6 7" key="2">
    <citation type="journal article" date="2011" name="J. Bacteriol.">
        <title>Complete genome sequence of strain HTCC2503T of Parvularcula bermudensis, the type species of the order "Parvularculales" in the class Alphaproteobacteria.</title>
        <authorList>
            <person name="Oh H.M."/>
            <person name="Kang I."/>
            <person name="Vergin K.L."/>
            <person name="Kang D."/>
            <person name="Rhee K.H."/>
            <person name="Giovannoni S.J."/>
            <person name="Cho J.C."/>
        </authorList>
    </citation>
    <scope>NUCLEOTIDE SEQUENCE [LARGE SCALE GENOMIC DNA]</scope>
    <source>
        <strain evidence="7">ATCC BAA-594 / HTCC2503 / KCTC 12087</strain>
    </source>
</reference>
<dbReference type="Pfam" id="PF12867">
    <property type="entry name" value="DinB_2"/>
    <property type="match status" value="1"/>
</dbReference>
<evidence type="ECO:0000313" key="6">
    <source>
        <dbReference type="EMBL" id="ADM09102.1"/>
    </source>
</evidence>
<gene>
    <name evidence="6" type="ordered locus">PB2503_05137</name>
</gene>
<dbReference type="InterPro" id="IPR024775">
    <property type="entry name" value="DinB-like"/>
</dbReference>
<reference evidence="7" key="1">
    <citation type="submission" date="2010-08" db="EMBL/GenBank/DDBJ databases">
        <title>Genome sequence of Parvularcula bermudensis HTCC2503.</title>
        <authorList>
            <person name="Kang D.-M."/>
            <person name="Oh H.-M."/>
            <person name="Cho J.-C."/>
        </authorList>
    </citation>
    <scope>NUCLEOTIDE SEQUENCE [LARGE SCALE GENOMIC DNA]</scope>
    <source>
        <strain evidence="7">ATCC BAA-594 / HTCC2503 / KCTC 12087</strain>
    </source>
</reference>
<dbReference type="PANTHER" id="PTHR23150">
    <property type="entry name" value="SULFATASE MODIFYING FACTOR 1, 2"/>
    <property type="match status" value="1"/>
</dbReference>
<keyword evidence="1" id="KW-0560">Oxidoreductase</keyword>
<feature type="domain" description="Sulfatase-modifying factor enzyme-like" evidence="4">
    <location>
        <begin position="339"/>
        <end position="417"/>
    </location>
</feature>
<accession>E0TFT7</accession>
<dbReference type="Proteomes" id="UP000001302">
    <property type="component" value="Chromosome"/>
</dbReference>
<evidence type="ECO:0000256" key="2">
    <source>
        <dbReference type="ARBA" id="ARBA00023004"/>
    </source>
</evidence>
<sequence>MSHPAAPFADHLIGRLQSVRSRTAELAAPLSDADATLQSMPDASPAKWHLGHTTWFFETFLLIPSVPGYKVFDPSYDYLFNSYYESVGPRHARPKRGMLSRPRLDDVLAYRAYVDEALDRAKMRGLLDLDLVSLGIAHEEQHQELLLTDILHAFSQNPLRPAYRSPAPMPVGSAPRAQGWMSYAGGEAVIGAPSGEKGKTVFDCETPRHRQIVPSFCLAKGAVTCGEWARFIEDGGYQTPLLWLSDGWEAAQGAQWTAPLYWRWTEEGWVTMTLRGEQPIDPDAPVAHISYYEADAYATWAGARLPTEAEWEVAATLHAVPGNDMGTDRLRPAVQRGEGISGLFGDVWEWTASAFLPYPGFKAEGGAIGEYNGKFMSGQMVLRGGSCVTPEHHIRTTYRNFFHPQKRWQFSGLRLARDS</sequence>
<dbReference type="SUPFAM" id="SSF56436">
    <property type="entry name" value="C-type lectin-like"/>
    <property type="match status" value="1"/>
</dbReference>
<dbReference type="InterPro" id="IPR005532">
    <property type="entry name" value="SUMF_dom"/>
</dbReference>
<evidence type="ECO:0008006" key="8">
    <source>
        <dbReference type="Google" id="ProtNLM"/>
    </source>
</evidence>
<dbReference type="AlphaFoldDB" id="E0TFT7"/>
<name>E0TFT7_PARBH</name>
<protein>
    <recommendedName>
        <fullName evidence="8">Sulfatase-modifying factor enzyme domain-containing protein</fullName>
    </recommendedName>
</protein>
<evidence type="ECO:0000256" key="3">
    <source>
        <dbReference type="ARBA" id="ARBA00037882"/>
    </source>
</evidence>
<dbReference type="NCBIfam" id="TIGR03440">
    <property type="entry name" value="egtB_TIGR03440"/>
    <property type="match status" value="1"/>
</dbReference>
<dbReference type="HOGENOM" id="CLU_012431_9_0_5"/>
<organism evidence="6 7">
    <name type="scientific">Parvularcula bermudensis (strain ATCC BAA-594 / HTCC2503 / KCTC 12087)</name>
    <dbReference type="NCBI Taxonomy" id="314260"/>
    <lineage>
        <taxon>Bacteria</taxon>
        <taxon>Pseudomonadati</taxon>
        <taxon>Pseudomonadota</taxon>
        <taxon>Alphaproteobacteria</taxon>
        <taxon>Parvularculales</taxon>
        <taxon>Parvularculaceae</taxon>
        <taxon>Parvularcula</taxon>
    </lineage>
</organism>
<dbReference type="Gene3D" id="3.90.1580.10">
    <property type="entry name" value="paralog of FGE (formylglycine-generating enzyme)"/>
    <property type="match status" value="2"/>
</dbReference>
<dbReference type="InterPro" id="IPR034660">
    <property type="entry name" value="DinB/YfiT-like"/>
</dbReference>
<evidence type="ECO:0000313" key="7">
    <source>
        <dbReference type="Proteomes" id="UP000001302"/>
    </source>
</evidence>
<dbReference type="EMBL" id="CP002156">
    <property type="protein sequence ID" value="ADM09102.1"/>
    <property type="molecule type" value="Genomic_DNA"/>
</dbReference>
<dbReference type="RefSeq" id="WP_013300076.1">
    <property type="nucleotide sequence ID" value="NC_014414.1"/>
</dbReference>
<dbReference type="Pfam" id="PF03781">
    <property type="entry name" value="FGE-sulfatase"/>
    <property type="match status" value="2"/>
</dbReference>
<comment type="pathway">
    <text evidence="3">Amino-acid biosynthesis; ergothioneine biosynthesis.</text>
</comment>
<dbReference type="SUPFAM" id="SSF109854">
    <property type="entry name" value="DinB/YfiT-like putative metalloenzymes"/>
    <property type="match status" value="1"/>
</dbReference>
<dbReference type="InterPro" id="IPR016187">
    <property type="entry name" value="CTDL_fold"/>
</dbReference>
<feature type="domain" description="DinB-like" evidence="5">
    <location>
        <begin position="16"/>
        <end position="119"/>
    </location>
</feature>
<dbReference type="eggNOG" id="COG1262">
    <property type="taxonomic scope" value="Bacteria"/>
</dbReference>
<dbReference type="OrthoDB" id="9768004at2"/>
<feature type="domain" description="Sulfatase-modifying factor enzyme-like" evidence="4">
    <location>
        <begin position="178"/>
        <end position="316"/>
    </location>
</feature>
<evidence type="ECO:0000259" key="5">
    <source>
        <dbReference type="Pfam" id="PF12867"/>
    </source>
</evidence>
<evidence type="ECO:0000259" key="4">
    <source>
        <dbReference type="Pfam" id="PF03781"/>
    </source>
</evidence>
<keyword evidence="2" id="KW-0408">Iron</keyword>
<dbReference type="PANTHER" id="PTHR23150:SF36">
    <property type="entry name" value="HERCYNINE OXYGENASE"/>
    <property type="match status" value="1"/>
</dbReference>
<keyword evidence="7" id="KW-1185">Reference proteome</keyword>
<dbReference type="KEGG" id="pbr:PB2503_05137"/>
<dbReference type="STRING" id="314260.PB2503_05137"/>